<keyword evidence="7 8" id="KW-0472">Membrane</keyword>
<feature type="transmembrane region" description="Helical" evidence="8">
    <location>
        <begin position="166"/>
        <end position="187"/>
    </location>
</feature>
<proteinExistence type="inferred from homology"/>
<dbReference type="GO" id="GO:0005886">
    <property type="term" value="C:plasma membrane"/>
    <property type="evidence" value="ECO:0007669"/>
    <property type="project" value="UniProtKB-SubCell"/>
</dbReference>
<evidence type="ECO:0000256" key="7">
    <source>
        <dbReference type="ARBA" id="ARBA00023136"/>
    </source>
</evidence>
<evidence type="ECO:0000256" key="1">
    <source>
        <dbReference type="ARBA" id="ARBA00004651"/>
    </source>
</evidence>
<feature type="transmembrane region" description="Helical" evidence="8">
    <location>
        <begin position="28"/>
        <end position="47"/>
    </location>
</feature>
<evidence type="ECO:0000256" key="4">
    <source>
        <dbReference type="ARBA" id="ARBA00022475"/>
    </source>
</evidence>
<evidence type="ECO:0000256" key="5">
    <source>
        <dbReference type="ARBA" id="ARBA00022692"/>
    </source>
</evidence>
<name>A0A3M2LPN0_9ACTN</name>
<dbReference type="PANTHER" id="PTHR30472">
    <property type="entry name" value="FERRIC ENTEROBACTIN TRANSPORT SYSTEM PERMEASE PROTEIN"/>
    <property type="match status" value="1"/>
</dbReference>
<dbReference type="GO" id="GO:0033214">
    <property type="term" value="P:siderophore-iron import into cell"/>
    <property type="evidence" value="ECO:0007669"/>
    <property type="project" value="TreeGrafter"/>
</dbReference>
<dbReference type="Pfam" id="PF01032">
    <property type="entry name" value="FecCD"/>
    <property type="match status" value="1"/>
</dbReference>
<dbReference type="FunFam" id="1.10.3470.10:FF:000001">
    <property type="entry name" value="Vitamin B12 ABC transporter permease BtuC"/>
    <property type="match status" value="1"/>
</dbReference>
<gene>
    <name evidence="9" type="ORF">EBN88_14960</name>
</gene>
<evidence type="ECO:0000313" key="10">
    <source>
        <dbReference type="Proteomes" id="UP000278673"/>
    </source>
</evidence>
<comment type="subcellular location">
    <subcellularLocation>
        <location evidence="1">Cell membrane</location>
        <topology evidence="1">Multi-pass membrane protein</topology>
    </subcellularLocation>
</comment>
<sequence length="350" mass="35149">METVDGAAARAARAPVPRGSRLARAGGLALAAAVLGCLVVLSTWLGARATSPAEVLRALWSDDGSYTTALVRELRLPRTLTGVLAGAALGAAGALMRALTRNPLADPGLLGVNAGASAAVILAVAVLGVTDFGDFVWFAFGGALLATCAVYALGGSGRGRGSPVRLVLAGAAVSACLSGLIAGVTVLDTATFDHLRFWTVGSLAGRRPELVADLLPFVLVGLVLALALTRPLNGIALGEDTARALGVNLARTRLLGVLAITLLCGSATAAAGPIGFVGLVVPLVARRLTGPDLRWSLPCAMVLAACLLLAADTAGRLVLPEGELEVGAMTAVIGAPVLVALVRRRRGAAS</sequence>
<dbReference type="RefSeq" id="WP_122184374.1">
    <property type="nucleotide sequence ID" value="NZ_RFFJ01000074.1"/>
</dbReference>
<dbReference type="Gene3D" id="1.10.3470.10">
    <property type="entry name" value="ABC transporter involved in vitamin B12 uptake, BtuC"/>
    <property type="match status" value="1"/>
</dbReference>
<dbReference type="EMBL" id="RFFJ01000074">
    <property type="protein sequence ID" value="RMI39357.1"/>
    <property type="molecule type" value="Genomic_DNA"/>
</dbReference>
<dbReference type="CDD" id="cd06550">
    <property type="entry name" value="TM_ABC_iron-siderophores_like"/>
    <property type="match status" value="1"/>
</dbReference>
<keyword evidence="6 8" id="KW-1133">Transmembrane helix</keyword>
<feature type="transmembrane region" description="Helical" evidence="8">
    <location>
        <begin position="108"/>
        <end position="129"/>
    </location>
</feature>
<dbReference type="GO" id="GO:0022857">
    <property type="term" value="F:transmembrane transporter activity"/>
    <property type="evidence" value="ECO:0007669"/>
    <property type="project" value="InterPro"/>
</dbReference>
<feature type="transmembrane region" description="Helical" evidence="8">
    <location>
        <begin position="323"/>
        <end position="342"/>
    </location>
</feature>
<organism evidence="9 10">
    <name type="scientific">Streptomyces triticirhizae</name>
    <dbReference type="NCBI Taxonomy" id="2483353"/>
    <lineage>
        <taxon>Bacteria</taxon>
        <taxon>Bacillati</taxon>
        <taxon>Actinomycetota</taxon>
        <taxon>Actinomycetes</taxon>
        <taxon>Kitasatosporales</taxon>
        <taxon>Streptomycetaceae</taxon>
        <taxon>Streptomyces</taxon>
    </lineage>
</organism>
<dbReference type="InterPro" id="IPR000522">
    <property type="entry name" value="ABC_transptr_permease_BtuC"/>
</dbReference>
<dbReference type="SUPFAM" id="SSF81345">
    <property type="entry name" value="ABC transporter involved in vitamin B12 uptake, BtuC"/>
    <property type="match status" value="1"/>
</dbReference>
<keyword evidence="4" id="KW-1003">Cell membrane</keyword>
<evidence type="ECO:0000256" key="2">
    <source>
        <dbReference type="ARBA" id="ARBA00007935"/>
    </source>
</evidence>
<keyword evidence="3" id="KW-0813">Transport</keyword>
<reference evidence="9 10" key="1">
    <citation type="submission" date="2018-10" db="EMBL/GenBank/DDBJ databases">
        <title>Isolation, diversity and antifungal activity of actinobacteria from wheat.</title>
        <authorList>
            <person name="Han C."/>
        </authorList>
    </citation>
    <scope>NUCLEOTIDE SEQUENCE [LARGE SCALE GENOMIC DNA]</scope>
    <source>
        <strain evidence="9 10">NEAU-YY642</strain>
    </source>
</reference>
<evidence type="ECO:0000256" key="8">
    <source>
        <dbReference type="SAM" id="Phobius"/>
    </source>
</evidence>
<evidence type="ECO:0000313" key="9">
    <source>
        <dbReference type="EMBL" id="RMI39357.1"/>
    </source>
</evidence>
<evidence type="ECO:0000256" key="6">
    <source>
        <dbReference type="ARBA" id="ARBA00022989"/>
    </source>
</evidence>
<comment type="similarity">
    <text evidence="2">Belongs to the binding-protein-dependent transport system permease family. FecCD subfamily.</text>
</comment>
<feature type="transmembrane region" description="Helical" evidence="8">
    <location>
        <begin position="254"/>
        <end position="281"/>
    </location>
</feature>
<feature type="transmembrane region" description="Helical" evidence="8">
    <location>
        <begin position="135"/>
        <end position="154"/>
    </location>
</feature>
<dbReference type="InterPro" id="IPR037294">
    <property type="entry name" value="ABC_BtuC-like"/>
</dbReference>
<feature type="transmembrane region" description="Helical" evidence="8">
    <location>
        <begin position="293"/>
        <end position="311"/>
    </location>
</feature>
<feature type="transmembrane region" description="Helical" evidence="8">
    <location>
        <begin position="79"/>
        <end position="96"/>
    </location>
</feature>
<keyword evidence="10" id="KW-1185">Reference proteome</keyword>
<keyword evidence="5 8" id="KW-0812">Transmembrane</keyword>
<evidence type="ECO:0000256" key="3">
    <source>
        <dbReference type="ARBA" id="ARBA00022448"/>
    </source>
</evidence>
<protein>
    <submittedName>
        <fullName evidence="9">Fe(3+)-siderophore ABC transporter permease</fullName>
    </submittedName>
</protein>
<accession>A0A3M2LPN0</accession>
<dbReference type="AlphaFoldDB" id="A0A3M2LPN0"/>
<comment type="caution">
    <text evidence="9">The sequence shown here is derived from an EMBL/GenBank/DDBJ whole genome shotgun (WGS) entry which is preliminary data.</text>
</comment>
<dbReference type="Proteomes" id="UP000278673">
    <property type="component" value="Unassembled WGS sequence"/>
</dbReference>
<dbReference type="PANTHER" id="PTHR30472:SF1">
    <property type="entry name" value="FE(3+) DICITRATE TRANSPORT SYSTEM PERMEASE PROTEIN FECC-RELATED"/>
    <property type="match status" value="1"/>
</dbReference>